<evidence type="ECO:0000313" key="1">
    <source>
        <dbReference type="EMBL" id="MBM7799331.1"/>
    </source>
</evidence>
<reference evidence="1 2" key="1">
    <citation type="submission" date="2021-01" db="EMBL/GenBank/DDBJ databases">
        <title>Sequencing the genomes of 1000 actinobacteria strains.</title>
        <authorList>
            <person name="Klenk H.-P."/>
        </authorList>
    </citation>
    <scope>NUCLEOTIDE SEQUENCE [LARGE SCALE GENOMIC DNA]</scope>
    <source>
        <strain evidence="1 2">DSM 18662</strain>
    </source>
</reference>
<sequence length="153" mass="16296">MTRPPRRSLGRLVLGGSLVLLSLWLPGCSSAITEARVEQAMVESFSHLLVLQQRQRGTRLAAADLHPTADCARQNRRGSTSGPGDDWVCNVTWRTPRATTGAAAYSLTVRPDGCFAADGDGPADLNGEPTVVAADGEVVVNPLWAFDGCFPLH</sequence>
<dbReference type="EMBL" id="JAFBCF010000001">
    <property type="protein sequence ID" value="MBM7799331.1"/>
    <property type="molecule type" value="Genomic_DNA"/>
</dbReference>
<name>A0ABS2RK03_9ACTN</name>
<keyword evidence="2" id="KW-1185">Reference proteome</keyword>
<accession>A0ABS2RK03</accession>
<proteinExistence type="predicted"/>
<comment type="caution">
    <text evidence="1">The sequence shown here is derived from an EMBL/GenBank/DDBJ whole genome shotgun (WGS) entry which is preliminary data.</text>
</comment>
<dbReference type="RefSeq" id="WP_204918014.1">
    <property type="nucleotide sequence ID" value="NZ_BAAAQP010000001.1"/>
</dbReference>
<gene>
    <name evidence="1" type="ORF">JOE57_002252</name>
</gene>
<evidence type="ECO:0000313" key="2">
    <source>
        <dbReference type="Proteomes" id="UP000704762"/>
    </source>
</evidence>
<dbReference type="Proteomes" id="UP000704762">
    <property type="component" value="Unassembled WGS sequence"/>
</dbReference>
<protein>
    <submittedName>
        <fullName evidence="1">ABC-2 type transport system permease protein</fullName>
    </submittedName>
</protein>
<organism evidence="1 2">
    <name type="scientific">Microlunatus panaciterrae</name>
    <dbReference type="NCBI Taxonomy" id="400768"/>
    <lineage>
        <taxon>Bacteria</taxon>
        <taxon>Bacillati</taxon>
        <taxon>Actinomycetota</taxon>
        <taxon>Actinomycetes</taxon>
        <taxon>Propionibacteriales</taxon>
        <taxon>Propionibacteriaceae</taxon>
        <taxon>Microlunatus</taxon>
    </lineage>
</organism>